<evidence type="ECO:0000256" key="9">
    <source>
        <dbReference type="ARBA" id="ARBA00022658"/>
    </source>
</evidence>
<keyword evidence="16" id="KW-0966">Cell projection</keyword>
<evidence type="ECO:0000256" key="18">
    <source>
        <dbReference type="ARBA" id="ARBA00023289"/>
    </source>
</evidence>
<keyword evidence="15" id="KW-0206">Cytoskeleton</keyword>
<dbReference type="InterPro" id="IPR000408">
    <property type="entry name" value="Reg_chr_condens"/>
</dbReference>
<feature type="repeat" description="RCC1" evidence="21">
    <location>
        <begin position="106"/>
        <end position="158"/>
    </location>
</feature>
<keyword evidence="13" id="KW-0333">Golgi apparatus</keyword>
<feature type="compositionally biased region" description="Acidic residues" evidence="22">
    <location>
        <begin position="587"/>
        <end position="596"/>
    </location>
</feature>
<dbReference type="InterPro" id="IPR051625">
    <property type="entry name" value="Signaling_Regulatory_Domain"/>
</dbReference>
<dbReference type="AlphaFoldDB" id="A0A9L0IYL3"/>
<evidence type="ECO:0000313" key="24">
    <source>
        <dbReference type="Ensembl" id="ENSEASP00005045974.1"/>
    </source>
</evidence>
<feature type="compositionally biased region" description="Polar residues" evidence="22">
    <location>
        <begin position="985"/>
        <end position="1002"/>
    </location>
</feature>
<reference evidence="24" key="2">
    <citation type="submission" date="2025-08" db="UniProtKB">
        <authorList>
            <consortium name="Ensembl"/>
        </authorList>
    </citation>
    <scope>IDENTIFICATION</scope>
</reference>
<evidence type="ECO:0000256" key="15">
    <source>
        <dbReference type="ARBA" id="ARBA00023212"/>
    </source>
</evidence>
<proteinExistence type="predicted"/>
<dbReference type="GO" id="GO:0071482">
    <property type="term" value="P:cellular response to light stimulus"/>
    <property type="evidence" value="ECO:0007669"/>
    <property type="project" value="Ensembl"/>
</dbReference>
<sequence length="1014" mass="112455">MEEHEKVVPDSGAVFTLGKTRFAENIPSKFWFKNDIPICLACGDEHTAVVTGNNKLYMFGSNNWGQLGLGSESPVSKPTCIKALKPEKVKFAACGRTHTIVATEGGKVYATGGNSEGQLGLGDDEDRNTFHRIKFFTSQHKIKQLSAGSSSSAALTEDGELFMWGDNSEGQIGLKNIDNVCVPHQVTIGKPISWVSCGYYHSAFITTEGELYTFGEPESGKLGLPSKLLINHRIPQLVPGIPEKVIQVACGGGHTVVLTENAVYTFGLGQFGQLGLGTFIFETSEPTVIEHIKDQKISYISCGENHTALITDTGLIYTFGDGRHGKLGLGLENFTNQFVPTLCCSFRRFIVQLVACGGCHMLVFATPRLGVVEELELDEIKDPYLPAAASLPISDLTSGDTLERTLSARVRRREREKSPDSIQMTRTLSTVERTPVPPVCVSPHPIPFHMSAKNLPEKMIPAKACLLQPVEPDYFQDKMTKGKQTDNSSPAVDLGGLGETTDILNMTHMMSLNSNNKSSKLLPIQKQKKQEKLEELKHDTAHTETDDSNESESEAIPKKVQEGRPYRQFLARGTYMIQTTMSMEAFPDEDLSDDSDQAGPQSNTSAQGLQGEICRCESKHSLYPCGGKKIKKSYGGHSQKDSKAEEVVPEKETNLAKMSGLKNIRKSEENIKNINAFFDNIPNRDFNVEDEEKYFIKKSKRNKQDVVCDSESLEESDSYLEGESESQQGDGFDQPESVEFSSGEEEDDEVETDQNLWYSRKFIEQGHEEETEHKICRFMEKYDFKCDRLSEIPEEQEGAEDSDGSEVEEEEVEARKENVKVPRGKEEEAEILSDDLSDSAESREFSENEDLEDVDEGIGECAEGGKEAERENKNVPADDPSETSDSSAEKVLATAEQDKKSNQQKRALYEYNENPKGSMCSHAKSSSSEVLGYSVATPSKEEKKSKIFFFKRMSLTCQKSMQNNNEPLPVIKPIGDQIAFKCNTKDAQQSDMGQNHQDTSRPNGARRSKSCTIL</sequence>
<evidence type="ECO:0000256" key="11">
    <source>
        <dbReference type="ARBA" id="ARBA00022794"/>
    </source>
</evidence>
<feature type="region of interest" description="Disordered" evidence="22">
    <location>
        <begin position="706"/>
        <end position="757"/>
    </location>
</feature>
<evidence type="ECO:0000256" key="1">
    <source>
        <dbReference type="ARBA" id="ARBA00004120"/>
    </source>
</evidence>
<evidence type="ECO:0000256" key="13">
    <source>
        <dbReference type="ARBA" id="ARBA00023034"/>
    </source>
</evidence>
<dbReference type="PROSITE" id="PS50012">
    <property type="entry name" value="RCC1_3"/>
    <property type="match status" value="6"/>
</dbReference>
<dbReference type="GO" id="GO:0042073">
    <property type="term" value="P:intraciliary transport"/>
    <property type="evidence" value="ECO:0007669"/>
    <property type="project" value="Ensembl"/>
</dbReference>
<dbReference type="GO" id="GO:0036126">
    <property type="term" value="C:sperm flagellum"/>
    <property type="evidence" value="ECO:0007669"/>
    <property type="project" value="Ensembl"/>
</dbReference>
<dbReference type="RefSeq" id="XP_044619482.1">
    <property type="nucleotide sequence ID" value="XM_044763547.2"/>
</dbReference>
<dbReference type="CTD" id="6103"/>
<feature type="repeat" description="RCC1" evidence="21">
    <location>
        <begin position="261"/>
        <end position="313"/>
    </location>
</feature>
<dbReference type="InterPro" id="IPR009091">
    <property type="entry name" value="RCC1/BLIP-II"/>
</dbReference>
<dbReference type="GO" id="GO:0060042">
    <property type="term" value="P:retina morphogenesis in camera-type eye"/>
    <property type="evidence" value="ECO:0007669"/>
    <property type="project" value="Ensembl"/>
</dbReference>
<evidence type="ECO:0000256" key="8">
    <source>
        <dbReference type="ARBA" id="ARBA00022606"/>
    </source>
</evidence>
<feature type="compositionally biased region" description="Polar residues" evidence="22">
    <location>
        <begin position="598"/>
        <end position="608"/>
    </location>
</feature>
<evidence type="ECO:0000256" key="3">
    <source>
        <dbReference type="ARBA" id="ARBA00004555"/>
    </source>
</evidence>
<gene>
    <name evidence="24" type="primary">RPGR</name>
</gene>
<reference evidence="24" key="3">
    <citation type="submission" date="2025-09" db="UniProtKB">
        <authorList>
            <consortium name="Ensembl"/>
        </authorList>
    </citation>
    <scope>IDENTIFICATION</scope>
</reference>
<evidence type="ECO:0000256" key="7">
    <source>
        <dbReference type="ARBA" id="ARBA00022553"/>
    </source>
</evidence>
<keyword evidence="8" id="KW-0716">Sensory transduction</keyword>
<evidence type="ECO:0000256" key="19">
    <source>
        <dbReference type="ARBA" id="ARBA00023305"/>
    </source>
</evidence>
<keyword evidence="18" id="KW-0636">Prenylation</keyword>
<protein>
    <recommendedName>
        <fullName evidence="20">X-linked retinitis pigmentosa GTPase regulator</fullName>
    </recommendedName>
</protein>
<dbReference type="FunFam" id="2.130.10.30:FF:000013">
    <property type="entry name" value="Retinitis pigmentosa GTPase regulator isoform 1"/>
    <property type="match status" value="1"/>
</dbReference>
<dbReference type="InterPro" id="IPR058923">
    <property type="entry name" value="RCC1-like_dom"/>
</dbReference>
<feature type="region of interest" description="Disordered" evidence="22">
    <location>
        <begin position="790"/>
        <end position="939"/>
    </location>
</feature>
<dbReference type="GeneID" id="106838788"/>
<dbReference type="GO" id="GO:0005813">
    <property type="term" value="C:centrosome"/>
    <property type="evidence" value="ECO:0007669"/>
    <property type="project" value="UniProtKB-SubCell"/>
</dbReference>
<keyword evidence="9" id="KW-0344">Guanine-nucleotide releasing factor</keyword>
<evidence type="ECO:0000313" key="25">
    <source>
        <dbReference type="Proteomes" id="UP000694387"/>
    </source>
</evidence>
<dbReference type="Ensembl" id="ENSEAST00005057437.1">
    <property type="protein sequence ID" value="ENSEASP00005045974.1"/>
    <property type="gene ID" value="ENSEASG00005011654.2"/>
</dbReference>
<feature type="compositionally biased region" description="Acidic residues" evidence="22">
    <location>
        <begin position="711"/>
        <end position="724"/>
    </location>
</feature>
<dbReference type="GeneTree" id="ENSGT00940000159616"/>
<evidence type="ECO:0000256" key="22">
    <source>
        <dbReference type="SAM" id="MobiDB-lite"/>
    </source>
</evidence>
<dbReference type="Pfam" id="PF25390">
    <property type="entry name" value="WD40_RLD"/>
    <property type="match status" value="1"/>
</dbReference>
<evidence type="ECO:0000256" key="17">
    <source>
        <dbReference type="ARBA" id="ARBA00023288"/>
    </source>
</evidence>
<comment type="subcellular location">
    <subcellularLocation>
        <location evidence="1">Cytoplasm</location>
        <location evidence="1">Cytoskeleton</location>
        <location evidence="1">Cilium basal body</location>
    </subcellularLocation>
    <subcellularLocation>
        <location evidence="4">Cytoplasm</location>
        <location evidence="4">Cytoskeleton</location>
        <location evidence="4">Flagellum axoneme</location>
    </subcellularLocation>
    <subcellularLocation>
        <location evidence="2">Cytoplasm</location>
        <location evidence="2">Cytoskeleton</location>
        <location evidence="2">Microtubule organizing center</location>
        <location evidence="2">Centrosome</location>
    </subcellularLocation>
    <subcellularLocation>
        <location evidence="3">Golgi apparatus</location>
    </subcellularLocation>
</comment>
<dbReference type="GO" id="GO:0010508">
    <property type="term" value="P:positive regulation of autophagy"/>
    <property type="evidence" value="ECO:0007669"/>
    <property type="project" value="Ensembl"/>
</dbReference>
<dbReference type="GO" id="GO:0120206">
    <property type="term" value="C:photoreceptor distal connecting cilium"/>
    <property type="evidence" value="ECO:0007669"/>
    <property type="project" value="Ensembl"/>
</dbReference>
<dbReference type="SUPFAM" id="SSF50985">
    <property type="entry name" value="RCC1/BLIP-II"/>
    <property type="match status" value="1"/>
</dbReference>
<dbReference type="KEGG" id="eai:106838788"/>
<dbReference type="PRINTS" id="PR00633">
    <property type="entry name" value="RCCNDNSATION"/>
</dbReference>
<dbReference type="Proteomes" id="UP000694387">
    <property type="component" value="Chromosome X"/>
</dbReference>
<keyword evidence="11" id="KW-0970">Cilium biogenesis/degradation</keyword>
<keyword evidence="19" id="KW-0844">Vision</keyword>
<feature type="compositionally biased region" description="Acidic residues" evidence="22">
    <location>
        <begin position="827"/>
        <end position="838"/>
    </location>
</feature>
<feature type="compositionally biased region" description="Basic and acidic residues" evidence="22">
    <location>
        <begin position="528"/>
        <end position="545"/>
    </location>
</feature>
<feature type="repeat" description="RCC1" evidence="21">
    <location>
        <begin position="159"/>
        <end position="208"/>
    </location>
</feature>
<evidence type="ECO:0000256" key="20">
    <source>
        <dbReference type="ARBA" id="ARBA00073293"/>
    </source>
</evidence>
<dbReference type="GO" id="GO:0005794">
    <property type="term" value="C:Golgi apparatus"/>
    <property type="evidence" value="ECO:0007669"/>
    <property type="project" value="UniProtKB-SubCell"/>
</dbReference>
<feature type="domain" description="RCC1-like" evidence="23">
    <location>
        <begin position="34"/>
        <end position="363"/>
    </location>
</feature>
<dbReference type="PANTHER" id="PTHR22872:SF9">
    <property type="entry name" value="X-LINKED RETINITIS PIGMENTOSA GTPASE REGULATOR"/>
    <property type="match status" value="1"/>
</dbReference>
<keyword evidence="14" id="KW-0969">Cilium</keyword>
<keyword evidence="12" id="KW-0282">Flagellum</keyword>
<dbReference type="PROSITE" id="PS00626">
    <property type="entry name" value="RCC1_2"/>
    <property type="match status" value="4"/>
</dbReference>
<dbReference type="PANTHER" id="PTHR22872">
    <property type="entry name" value="BTK-BINDING PROTEIN-RELATED"/>
    <property type="match status" value="1"/>
</dbReference>
<feature type="compositionally biased region" description="Acidic residues" evidence="22">
    <location>
        <begin position="847"/>
        <end position="858"/>
    </location>
</feature>
<evidence type="ECO:0000256" key="6">
    <source>
        <dbReference type="ARBA" id="ARBA00022490"/>
    </source>
</evidence>
<keyword evidence="25" id="KW-1185">Reference proteome</keyword>
<name>A0A9L0IYL3_EQUAS</name>
<dbReference type="GO" id="GO:0042462">
    <property type="term" value="P:eye photoreceptor cell development"/>
    <property type="evidence" value="ECO:0007669"/>
    <property type="project" value="Ensembl"/>
</dbReference>
<evidence type="ECO:0000256" key="14">
    <source>
        <dbReference type="ARBA" id="ARBA00023069"/>
    </source>
</evidence>
<evidence type="ECO:0000256" key="5">
    <source>
        <dbReference type="ARBA" id="ARBA00022481"/>
    </source>
</evidence>
<keyword evidence="5" id="KW-0488">Methylation</keyword>
<evidence type="ECO:0000256" key="10">
    <source>
        <dbReference type="ARBA" id="ARBA00022737"/>
    </source>
</evidence>
<feature type="repeat" description="RCC1" evidence="21">
    <location>
        <begin position="209"/>
        <end position="261"/>
    </location>
</feature>
<feature type="compositionally biased region" description="Acidic residues" evidence="22">
    <location>
        <begin position="742"/>
        <end position="752"/>
    </location>
</feature>
<feature type="compositionally biased region" description="Low complexity" evidence="22">
    <location>
        <begin position="513"/>
        <end position="525"/>
    </location>
</feature>
<feature type="region of interest" description="Disordered" evidence="22">
    <location>
        <begin position="587"/>
        <end position="609"/>
    </location>
</feature>
<organism evidence="24 25">
    <name type="scientific">Equus asinus</name>
    <name type="common">Donkey</name>
    <name type="synonym">Equus africanus asinus</name>
    <dbReference type="NCBI Taxonomy" id="9793"/>
    <lineage>
        <taxon>Eukaryota</taxon>
        <taxon>Metazoa</taxon>
        <taxon>Chordata</taxon>
        <taxon>Craniata</taxon>
        <taxon>Vertebrata</taxon>
        <taxon>Euteleostomi</taxon>
        <taxon>Mammalia</taxon>
        <taxon>Eutheria</taxon>
        <taxon>Laurasiatheria</taxon>
        <taxon>Perissodactyla</taxon>
        <taxon>Equidae</taxon>
        <taxon>Equus</taxon>
    </lineage>
</organism>
<evidence type="ECO:0000256" key="16">
    <source>
        <dbReference type="ARBA" id="ARBA00023273"/>
    </source>
</evidence>
<feature type="repeat" description="RCC1" evidence="21">
    <location>
        <begin position="314"/>
        <end position="367"/>
    </location>
</feature>
<feature type="compositionally biased region" description="Basic residues" evidence="22">
    <location>
        <begin position="1004"/>
        <end position="1014"/>
    </location>
</feature>
<dbReference type="GO" id="GO:0007601">
    <property type="term" value="P:visual perception"/>
    <property type="evidence" value="ECO:0007669"/>
    <property type="project" value="UniProtKB-KW"/>
</dbReference>
<feature type="compositionally biased region" description="Basic and acidic residues" evidence="22">
    <location>
        <begin position="863"/>
        <end position="873"/>
    </location>
</feature>
<feature type="compositionally biased region" description="Basic and acidic residues" evidence="22">
    <location>
        <begin position="555"/>
        <end position="565"/>
    </location>
</feature>
<dbReference type="GO" id="GO:0036064">
    <property type="term" value="C:ciliary basal body"/>
    <property type="evidence" value="ECO:0007669"/>
    <property type="project" value="Ensembl"/>
</dbReference>
<keyword evidence="17" id="KW-0449">Lipoprotein</keyword>
<evidence type="ECO:0000256" key="2">
    <source>
        <dbReference type="ARBA" id="ARBA00004300"/>
    </source>
</evidence>
<keyword evidence="6" id="KW-0963">Cytoplasm</keyword>
<feature type="region of interest" description="Disordered" evidence="22">
    <location>
        <begin position="983"/>
        <end position="1014"/>
    </location>
</feature>
<feature type="region of interest" description="Disordered" evidence="22">
    <location>
        <begin position="513"/>
        <end position="565"/>
    </location>
</feature>
<dbReference type="GO" id="GO:0005085">
    <property type="term" value="F:guanyl-nucleotide exchange factor activity"/>
    <property type="evidence" value="ECO:0007669"/>
    <property type="project" value="UniProtKB-KW"/>
</dbReference>
<evidence type="ECO:0000256" key="4">
    <source>
        <dbReference type="ARBA" id="ARBA00004611"/>
    </source>
</evidence>
<keyword evidence="10" id="KW-0677">Repeat</keyword>
<dbReference type="Gene3D" id="2.130.10.30">
    <property type="entry name" value="Regulator of chromosome condensation 1/beta-lactamase-inhibitor protein II"/>
    <property type="match status" value="1"/>
</dbReference>
<feature type="repeat" description="RCC1" evidence="21">
    <location>
        <begin position="54"/>
        <end position="105"/>
    </location>
</feature>
<accession>A0A9L0IYL3</accession>
<evidence type="ECO:0000256" key="12">
    <source>
        <dbReference type="ARBA" id="ARBA00022846"/>
    </source>
</evidence>
<keyword evidence="7" id="KW-0597">Phosphoprotein</keyword>
<reference evidence="24 25" key="1">
    <citation type="journal article" date="2020" name="Nat. Commun.">
        <title>Donkey genomes provide new insights into domestication and selection for coat color.</title>
        <authorList>
            <person name="Wang"/>
            <person name="C."/>
            <person name="Li"/>
            <person name="H."/>
            <person name="Guo"/>
            <person name="Y."/>
            <person name="Huang"/>
            <person name="J."/>
            <person name="Sun"/>
            <person name="Y."/>
            <person name="Min"/>
            <person name="J."/>
            <person name="Wang"/>
            <person name="J."/>
            <person name="Fang"/>
            <person name="X."/>
            <person name="Zhao"/>
            <person name="Z."/>
            <person name="Wang"/>
            <person name="S."/>
            <person name="Zhang"/>
            <person name="Y."/>
            <person name="Liu"/>
            <person name="Q."/>
            <person name="Jiang"/>
            <person name="Q."/>
            <person name="Wang"/>
            <person name="X."/>
            <person name="Guo"/>
            <person name="Y."/>
            <person name="Yang"/>
            <person name="C."/>
            <person name="Wang"/>
            <person name="Y."/>
            <person name="Tian"/>
            <person name="F."/>
            <person name="Zhuang"/>
            <person name="G."/>
            <person name="Fan"/>
            <person name="Y."/>
            <person name="Gao"/>
            <person name="Q."/>
            <person name="Li"/>
            <person name="Y."/>
            <person name="Ju"/>
            <person name="Z."/>
            <person name="Li"/>
            <person name="J."/>
            <person name="Li"/>
            <person name="R."/>
            <person name="Hou"/>
            <person name="M."/>
            <person name="Yang"/>
            <person name="G."/>
            <person name="Liu"/>
            <person name="G."/>
            <person name="Liu"/>
            <person name="W."/>
            <person name="Guo"/>
            <person name="J."/>
            <person name="Pan"/>
            <person name="S."/>
            <person name="Fan"/>
            <person name="G."/>
            <person name="Zhang"/>
            <person name="W."/>
            <person name="Zhang"/>
            <person name="R."/>
            <person name="Yu"/>
            <person name="J."/>
            <person name="Zhang"/>
            <person name="X."/>
            <person name="Yin"/>
            <person name="Q."/>
            <person name="Ji"/>
            <person name="C."/>
            <person name="Jin"/>
            <person name="Y."/>
            <person name="Yue"/>
            <person name="G."/>
            <person name="Liu"/>
            <person name="M."/>
            <person name="Xu"/>
            <person name="J."/>
            <person name="Liu"/>
            <person name="S."/>
            <person name="Jordana"/>
            <person name="J."/>
            <person name="Noce"/>
            <person name="A."/>
            <person name="Amills"/>
            <person name="M."/>
            <person name="Wu"/>
            <person name="D.D."/>
            <person name="Li"/>
            <person name="S."/>
            <person name="Zhou"/>
            <person name="X. and Zhong"/>
            <person name="J."/>
        </authorList>
    </citation>
    <scope>NUCLEOTIDE SEQUENCE [LARGE SCALE GENOMIC DNA]</scope>
</reference>
<evidence type="ECO:0000256" key="21">
    <source>
        <dbReference type="PROSITE-ProRule" id="PRU00235"/>
    </source>
</evidence>
<feature type="compositionally biased region" description="Basic and acidic residues" evidence="22">
    <location>
        <begin position="813"/>
        <end position="826"/>
    </location>
</feature>
<feature type="compositionally biased region" description="Acidic residues" evidence="22">
    <location>
        <begin position="792"/>
        <end position="812"/>
    </location>
</feature>
<evidence type="ECO:0000259" key="23">
    <source>
        <dbReference type="Pfam" id="PF25390"/>
    </source>
</evidence>